<keyword evidence="3" id="KW-1185">Reference proteome</keyword>
<evidence type="ECO:0000313" key="3">
    <source>
        <dbReference type="Proteomes" id="UP000729402"/>
    </source>
</evidence>
<accession>A0A8J5VN23</accession>
<proteinExistence type="predicted"/>
<evidence type="ECO:0000256" key="1">
    <source>
        <dbReference type="SAM" id="MobiDB-lite"/>
    </source>
</evidence>
<evidence type="ECO:0000313" key="2">
    <source>
        <dbReference type="EMBL" id="KAG8073050.1"/>
    </source>
</evidence>
<protein>
    <submittedName>
        <fullName evidence="2">Uncharacterized protein</fullName>
    </submittedName>
</protein>
<dbReference type="Proteomes" id="UP000729402">
    <property type="component" value="Unassembled WGS sequence"/>
</dbReference>
<dbReference type="AlphaFoldDB" id="A0A8J5VN23"/>
<dbReference type="EMBL" id="JAAALK010000283">
    <property type="protein sequence ID" value="KAG8073050.1"/>
    <property type="molecule type" value="Genomic_DNA"/>
</dbReference>
<feature type="compositionally biased region" description="Basic and acidic residues" evidence="1">
    <location>
        <begin position="147"/>
        <end position="160"/>
    </location>
</feature>
<feature type="region of interest" description="Disordered" evidence="1">
    <location>
        <begin position="127"/>
        <end position="186"/>
    </location>
</feature>
<reference evidence="2" key="2">
    <citation type="submission" date="2021-02" db="EMBL/GenBank/DDBJ databases">
        <authorList>
            <person name="Kimball J.A."/>
            <person name="Haas M.W."/>
            <person name="Macchietto M."/>
            <person name="Kono T."/>
            <person name="Duquette J."/>
            <person name="Shao M."/>
        </authorList>
    </citation>
    <scope>NUCLEOTIDE SEQUENCE</scope>
    <source>
        <tissue evidence="2">Fresh leaf tissue</tissue>
    </source>
</reference>
<organism evidence="2 3">
    <name type="scientific">Zizania palustris</name>
    <name type="common">Northern wild rice</name>
    <dbReference type="NCBI Taxonomy" id="103762"/>
    <lineage>
        <taxon>Eukaryota</taxon>
        <taxon>Viridiplantae</taxon>
        <taxon>Streptophyta</taxon>
        <taxon>Embryophyta</taxon>
        <taxon>Tracheophyta</taxon>
        <taxon>Spermatophyta</taxon>
        <taxon>Magnoliopsida</taxon>
        <taxon>Liliopsida</taxon>
        <taxon>Poales</taxon>
        <taxon>Poaceae</taxon>
        <taxon>BOP clade</taxon>
        <taxon>Oryzoideae</taxon>
        <taxon>Oryzeae</taxon>
        <taxon>Zizaniinae</taxon>
        <taxon>Zizania</taxon>
    </lineage>
</organism>
<feature type="compositionally biased region" description="Low complexity" evidence="1">
    <location>
        <begin position="167"/>
        <end position="176"/>
    </location>
</feature>
<name>A0A8J5VN23_ZIZPA</name>
<gene>
    <name evidence="2" type="ORF">GUJ93_ZPchr0006g42552</name>
</gene>
<sequence length="186" mass="20299">MMLRLSTAVLRPAVAMLRHLLSSSYHAAPPQSFLPPFHLKGIYPEIRPPAASLFHPLPYLIPYSFLLISKLGDSLSSPYPLRLPFSWPAPSAASASGCYSAAASSFIESPLWLLRLLPCLSCRSGSSSRPHPAPATYPDPSSSLSCSERRRLSCHSERRRLLPQPAPSAVAFSSSPHRVPPPLDYL</sequence>
<reference evidence="2" key="1">
    <citation type="journal article" date="2021" name="bioRxiv">
        <title>Whole Genome Assembly and Annotation of Northern Wild Rice, Zizania palustris L., Supports a Whole Genome Duplication in the Zizania Genus.</title>
        <authorList>
            <person name="Haas M."/>
            <person name="Kono T."/>
            <person name="Macchietto M."/>
            <person name="Millas R."/>
            <person name="McGilp L."/>
            <person name="Shao M."/>
            <person name="Duquette J."/>
            <person name="Hirsch C.N."/>
            <person name="Kimball J."/>
        </authorList>
    </citation>
    <scope>NUCLEOTIDE SEQUENCE</scope>
    <source>
        <tissue evidence="2">Fresh leaf tissue</tissue>
    </source>
</reference>
<comment type="caution">
    <text evidence="2">The sequence shown here is derived from an EMBL/GenBank/DDBJ whole genome shotgun (WGS) entry which is preliminary data.</text>
</comment>